<evidence type="ECO:0000313" key="2">
    <source>
        <dbReference type="Proteomes" id="UP000814176"/>
    </source>
</evidence>
<reference evidence="1 2" key="1">
    <citation type="journal article" date="2021" name="Environ. Microbiol.">
        <title>Gene family expansions and transcriptome signatures uncover fungal adaptations to wood decay.</title>
        <authorList>
            <person name="Hage H."/>
            <person name="Miyauchi S."/>
            <person name="Viragh M."/>
            <person name="Drula E."/>
            <person name="Min B."/>
            <person name="Chaduli D."/>
            <person name="Navarro D."/>
            <person name="Favel A."/>
            <person name="Norest M."/>
            <person name="Lesage-Meessen L."/>
            <person name="Balint B."/>
            <person name="Merenyi Z."/>
            <person name="de Eugenio L."/>
            <person name="Morin E."/>
            <person name="Martinez A.T."/>
            <person name="Baldrian P."/>
            <person name="Stursova M."/>
            <person name="Martinez M.J."/>
            <person name="Novotny C."/>
            <person name="Magnuson J.K."/>
            <person name="Spatafora J.W."/>
            <person name="Maurice S."/>
            <person name="Pangilinan J."/>
            <person name="Andreopoulos W."/>
            <person name="LaButti K."/>
            <person name="Hundley H."/>
            <person name="Na H."/>
            <person name="Kuo A."/>
            <person name="Barry K."/>
            <person name="Lipzen A."/>
            <person name="Henrissat B."/>
            <person name="Riley R."/>
            <person name="Ahrendt S."/>
            <person name="Nagy L.G."/>
            <person name="Grigoriev I.V."/>
            <person name="Martin F."/>
            <person name="Rosso M.N."/>
        </authorList>
    </citation>
    <scope>NUCLEOTIDE SEQUENCE [LARGE SCALE GENOMIC DNA]</scope>
    <source>
        <strain evidence="1 2">CIRM-BRFM 1785</strain>
    </source>
</reference>
<name>A0ABQ8KCU3_9APHY</name>
<proteinExistence type="predicted"/>
<dbReference type="Proteomes" id="UP000814176">
    <property type="component" value="Unassembled WGS sequence"/>
</dbReference>
<organism evidence="1 2">
    <name type="scientific">Rhodofomes roseus</name>
    <dbReference type="NCBI Taxonomy" id="34475"/>
    <lineage>
        <taxon>Eukaryota</taxon>
        <taxon>Fungi</taxon>
        <taxon>Dikarya</taxon>
        <taxon>Basidiomycota</taxon>
        <taxon>Agaricomycotina</taxon>
        <taxon>Agaricomycetes</taxon>
        <taxon>Polyporales</taxon>
        <taxon>Rhodofomes</taxon>
    </lineage>
</organism>
<dbReference type="GeneID" id="71997070"/>
<gene>
    <name evidence="1" type="ORF">C8Q71DRAFT_113047</name>
</gene>
<dbReference type="RefSeq" id="XP_047777744.1">
    <property type="nucleotide sequence ID" value="XM_047916338.1"/>
</dbReference>
<protein>
    <recommendedName>
        <fullName evidence="3">F-box domain-containing protein</fullName>
    </recommendedName>
</protein>
<comment type="caution">
    <text evidence="1">The sequence shown here is derived from an EMBL/GenBank/DDBJ whole genome shotgun (WGS) entry which is preliminary data.</text>
</comment>
<dbReference type="EMBL" id="JADCUA010000013">
    <property type="protein sequence ID" value="KAH9835311.1"/>
    <property type="molecule type" value="Genomic_DNA"/>
</dbReference>
<evidence type="ECO:0008006" key="3">
    <source>
        <dbReference type="Google" id="ProtNLM"/>
    </source>
</evidence>
<sequence length="524" mass="59336">MHTTALVHPPTSFMSTESTSHVNEGVGEDQVNLKNADNDLRLERLNTYNGLWRVMMPRRSLDGSLPHNLSDRIPLEIIESIIDCMVQTTLVPTAQVCRAWYPRAMYNLYSAIRLQSRRCYNLLVQQVRTSPRVKQRLATTDGLIVRHFMKRKGDTIPFLDALPLVLADALSSLRVLSIEGGLRAAMHPTFYLGLLQFKHIVSLRLCSIRLSNIKQLQQIVYACPHVAELGLHHVTLMKTGPVGRGSSRPAHIRSRTESTTSLRRLDIKAMDGFQHETESLMTSVSIIDWLVASTICTSLRDLEWDVGNLAGMARAGIIFKQLDRLLEATGTSLSSFNDKTKWDMAFVGYESYISVLNLVHSTALRDLACTANIDTVACKRKYGWSVVASYLCRILSTVRSYQLQRIMIDIYFGPELATTEPMPFRAHWEEEEEEEKEEVWGRRLLKLMRDLHSVMVQPYFGALTAVHVAIEYALSLGTRKRSKGDAHDAAEAIEVIQQLLGPWHERGLVKVSHTTKIYYPPHLL</sequence>
<evidence type="ECO:0000313" key="1">
    <source>
        <dbReference type="EMBL" id="KAH9835311.1"/>
    </source>
</evidence>
<accession>A0ABQ8KCU3</accession>
<keyword evidence="2" id="KW-1185">Reference proteome</keyword>